<feature type="compositionally biased region" description="Basic and acidic residues" evidence="1">
    <location>
        <begin position="271"/>
        <end position="285"/>
    </location>
</feature>
<evidence type="ECO:0000256" key="1">
    <source>
        <dbReference type="SAM" id="MobiDB-lite"/>
    </source>
</evidence>
<proteinExistence type="predicted"/>
<dbReference type="Proteomes" id="UP000663828">
    <property type="component" value="Unassembled WGS sequence"/>
</dbReference>
<name>A0A814JM09_ADIRI</name>
<dbReference type="Pfam" id="PF10157">
    <property type="entry name" value="BORCS6"/>
    <property type="match status" value="1"/>
</dbReference>
<comment type="caution">
    <text evidence="3">The sequence shown here is derived from an EMBL/GenBank/DDBJ whole genome shotgun (WGS) entry which is preliminary data.</text>
</comment>
<feature type="compositionally biased region" description="Basic and acidic residues" evidence="1">
    <location>
        <begin position="389"/>
        <end position="407"/>
    </location>
</feature>
<feature type="region of interest" description="Disordered" evidence="1">
    <location>
        <begin position="67"/>
        <end position="106"/>
    </location>
</feature>
<gene>
    <name evidence="3" type="ORF">XAT740_LOCUS15075</name>
</gene>
<keyword evidence="4" id="KW-1185">Reference proteome</keyword>
<feature type="compositionally biased region" description="Polar residues" evidence="1">
    <location>
        <begin position="143"/>
        <end position="163"/>
    </location>
</feature>
<reference evidence="3" key="1">
    <citation type="submission" date="2021-02" db="EMBL/GenBank/DDBJ databases">
        <authorList>
            <person name="Nowell W R."/>
        </authorList>
    </citation>
    <scope>NUCLEOTIDE SEQUENCE</scope>
</reference>
<dbReference type="GO" id="GO:0099078">
    <property type="term" value="C:BORC complex"/>
    <property type="evidence" value="ECO:0007669"/>
    <property type="project" value="TreeGrafter"/>
</dbReference>
<dbReference type="InterPro" id="IPR046465">
    <property type="entry name" value="BORCS6_C"/>
</dbReference>
<protein>
    <recommendedName>
        <fullName evidence="2">BLOC-1-related complex subunit 6 C-terminal helix domain-containing protein</fullName>
    </recommendedName>
</protein>
<dbReference type="InterPro" id="IPR019314">
    <property type="entry name" value="BORCS6"/>
</dbReference>
<feature type="domain" description="BLOC-1-related complex subunit 6 C-terminal helix" evidence="2">
    <location>
        <begin position="1053"/>
        <end position="1152"/>
    </location>
</feature>
<dbReference type="GO" id="GO:0032418">
    <property type="term" value="P:lysosome localization"/>
    <property type="evidence" value="ECO:0007669"/>
    <property type="project" value="TreeGrafter"/>
</dbReference>
<accession>A0A814JM09</accession>
<feature type="region of interest" description="Disordered" evidence="1">
    <location>
        <begin position="239"/>
        <end position="412"/>
    </location>
</feature>
<dbReference type="PANTHER" id="PTHR13440">
    <property type="entry name" value="BLOC-1 RELATED COMPLEX SUBUNIT 6"/>
    <property type="match status" value="1"/>
</dbReference>
<feature type="region of interest" description="Disordered" evidence="1">
    <location>
        <begin position="125"/>
        <end position="163"/>
    </location>
</feature>
<sequence>MSLTSMNSNDFCLLLNIDLNSRRIHRLLERRFKSNSNKHSFDFKSFAPEQPSNNAKVSRSFLRFQPKLTSPNDSEEYMSSDSDCSSNDDQEDEVYETEVSSSNDDDHLNKLAEWQPEKFQSVIETDTDEEEDQEENDITQQTITAEDNQMDVSSEPPASSSQVEDLLVTYIHRPVKAEPMSYDEGIFDKPPQLDGHVDLPLITSSNQSNNNDTDRRLSEIIAKVAERTCAQKKTIQIHQIPPKPCRIRRIDEPRRKSSNPTPKKPRTSPQKPDRSKTQLHRDGKIAKKPISRLLNTVMKNNGDAIRERDTRVPTVPASHHKPSRTLSVNGVQSTAGKQLIDDGRRSQQQKIPPVLQKQKRVPDRPQKSSQQKEKSATDHMRLAQRRLNHLHEREQHSTPSSSKEKIKQMSRTSKPIIQRSVSVPKSANLNVLNQQKMKTEIKKLKHLSTEPSKLECGAKENILSKTKAKTVNNTDDINKQQSIFEFLASSMDSTKTMTKRPSTYFDDCIVIDDDSEDETEHNRAMIEDDEIQEIERQQYSIAYDLHARQKHLDHIVHTPTMHVKWLFNLENLLLDHILICHENNRCPCTKSADKSHAMTCQDSANAPGYHIDPSFISIIIINFIKTFLLRNSPTDQQEFSFVQFGITSHLRYFLLDLPTYMHNEEQDVDDTCTKCHQYSLIINILFDLLFDLIDYDLCGRNEKLKYRSSLIEDDYFTRFLQSKITKKNPFHRIKLVIYFIELLGLHMNKCRKKKQFQFNQNENALFHSIEQFIRHIIFSINNMINERLSICFNVMELCLLFANERTTRIRQMSLFLSELCQQDVKYVNMFLFDENLLVDIRLLLTNELISKKFHLKLISANEINQFFQHIQDTLTRKEEIDENGLLLFRSLLNSYADLIIEVKAISEMYSDIVKQSVTLLHHHLDLIFRKLVAIKKKDSMADDERFESSISTLVNNEQSEDSITNEVSDLIDNLLTQIECELSPSHSSGFTSFVVEDIVDKIRSTTLAHKQSSSTDDISSHSLSSSIVDVPSAQSSRSISPSQILNDANQVILPIDKRILDDIEIYSRELAEEFVKSVEQLTLALHHMSATSVCCLQTYRDAVGEKLNETIETNIKTIYSFMAQAEQLSAQLAPIYELQKKIAYIKQLLDILSQSI</sequence>
<dbReference type="PANTHER" id="PTHR13440:SF7">
    <property type="entry name" value="BLOC-1 RELATED COMPLEX SUBUNIT 6"/>
    <property type="match status" value="1"/>
</dbReference>
<dbReference type="EMBL" id="CAJNOR010000923">
    <property type="protein sequence ID" value="CAF1037376.1"/>
    <property type="molecule type" value="Genomic_DNA"/>
</dbReference>
<evidence type="ECO:0000313" key="4">
    <source>
        <dbReference type="Proteomes" id="UP000663828"/>
    </source>
</evidence>
<organism evidence="3 4">
    <name type="scientific">Adineta ricciae</name>
    <name type="common">Rotifer</name>
    <dbReference type="NCBI Taxonomy" id="249248"/>
    <lineage>
        <taxon>Eukaryota</taxon>
        <taxon>Metazoa</taxon>
        <taxon>Spiralia</taxon>
        <taxon>Gnathifera</taxon>
        <taxon>Rotifera</taxon>
        <taxon>Eurotatoria</taxon>
        <taxon>Bdelloidea</taxon>
        <taxon>Adinetida</taxon>
        <taxon>Adinetidae</taxon>
        <taxon>Adineta</taxon>
    </lineage>
</organism>
<feature type="compositionally biased region" description="Acidic residues" evidence="1">
    <location>
        <begin position="125"/>
        <end position="137"/>
    </location>
</feature>
<evidence type="ECO:0000259" key="2">
    <source>
        <dbReference type="Pfam" id="PF10157"/>
    </source>
</evidence>
<feature type="compositionally biased region" description="Polar residues" evidence="1">
    <location>
        <begin position="324"/>
        <end position="336"/>
    </location>
</feature>
<evidence type="ECO:0000313" key="3">
    <source>
        <dbReference type="EMBL" id="CAF1037376.1"/>
    </source>
</evidence>
<dbReference type="AlphaFoldDB" id="A0A814JM09"/>
<feature type="compositionally biased region" description="Acidic residues" evidence="1">
    <location>
        <begin position="86"/>
        <end position="96"/>
    </location>
</feature>
<feature type="compositionally biased region" description="Basic and acidic residues" evidence="1">
    <location>
        <begin position="360"/>
        <end position="381"/>
    </location>
</feature>